<evidence type="ECO:0000256" key="1">
    <source>
        <dbReference type="ARBA" id="ARBA00022729"/>
    </source>
</evidence>
<name>A0ABT0NA06_9GAMM</name>
<dbReference type="SUPFAM" id="SSF48695">
    <property type="entry name" value="Multiheme cytochromes"/>
    <property type="match status" value="1"/>
</dbReference>
<dbReference type="Pfam" id="PF22678">
    <property type="entry name" value="Cytochrom_c_NrfB-like"/>
    <property type="match status" value="1"/>
</dbReference>
<sequence length="152" mass="16619">MSRLPLLVALVSLLSWLPVQAKESSSAAMSEIHKSPCMKCHKRNGTMQGIHGNSDLTVSCVDCHGEKQGHPRKASDLVVFNAATPAETQVKPCIECHDPQALGTLEWTHNVHSNKVSCSQCHQLHPTEDPMVSVTQADRAAMCQQCHQSKQD</sequence>
<dbReference type="PANTHER" id="PTHR35038">
    <property type="entry name" value="DISSIMILATORY SULFITE REDUCTASE SIRA"/>
    <property type="match status" value="1"/>
</dbReference>
<keyword evidence="5" id="KW-1185">Reference proteome</keyword>
<protein>
    <submittedName>
        <fullName evidence="4">Nitrite reductase</fullName>
    </submittedName>
</protein>
<keyword evidence="1 2" id="KW-0732">Signal</keyword>
<dbReference type="Proteomes" id="UP001202831">
    <property type="component" value="Unassembled WGS sequence"/>
</dbReference>
<dbReference type="InterPro" id="IPR051829">
    <property type="entry name" value="Multiheme_Cytochr_ET"/>
</dbReference>
<evidence type="ECO:0000313" key="5">
    <source>
        <dbReference type="Proteomes" id="UP001202831"/>
    </source>
</evidence>
<dbReference type="InterPro" id="IPR053875">
    <property type="entry name" value="Cytochrom_c_NrfB-like_dom"/>
</dbReference>
<dbReference type="InterPro" id="IPR036280">
    <property type="entry name" value="Multihaem_cyt_sf"/>
</dbReference>
<proteinExistence type="predicted"/>
<evidence type="ECO:0000313" key="4">
    <source>
        <dbReference type="EMBL" id="MCL2915258.1"/>
    </source>
</evidence>
<accession>A0ABT0NA06</accession>
<feature type="domain" description="Cytochrome c-type protein NrfB-like" evidence="3">
    <location>
        <begin position="60"/>
        <end position="146"/>
    </location>
</feature>
<feature type="chain" id="PRO_5046702392" evidence="2">
    <location>
        <begin position="22"/>
        <end position="152"/>
    </location>
</feature>
<organism evidence="4 5">
    <name type="scientific">Shewanella corallii</name>
    <dbReference type="NCBI Taxonomy" id="560080"/>
    <lineage>
        <taxon>Bacteria</taxon>
        <taxon>Pseudomonadati</taxon>
        <taxon>Pseudomonadota</taxon>
        <taxon>Gammaproteobacteria</taxon>
        <taxon>Alteromonadales</taxon>
        <taxon>Shewanellaceae</taxon>
        <taxon>Shewanella</taxon>
    </lineage>
</organism>
<dbReference type="Gene3D" id="1.10.1130.10">
    <property type="entry name" value="Flavocytochrome C3, Chain A"/>
    <property type="match status" value="1"/>
</dbReference>
<evidence type="ECO:0000259" key="3">
    <source>
        <dbReference type="Pfam" id="PF22678"/>
    </source>
</evidence>
<evidence type="ECO:0000256" key="2">
    <source>
        <dbReference type="SAM" id="SignalP"/>
    </source>
</evidence>
<comment type="caution">
    <text evidence="4">The sequence shown here is derived from an EMBL/GenBank/DDBJ whole genome shotgun (WGS) entry which is preliminary data.</text>
</comment>
<dbReference type="PANTHER" id="PTHR35038:SF5">
    <property type="entry name" value="CYTOCHROME C-TYPE PROTEIN NRFB"/>
    <property type="match status" value="1"/>
</dbReference>
<feature type="signal peptide" evidence="2">
    <location>
        <begin position="1"/>
        <end position="21"/>
    </location>
</feature>
<gene>
    <name evidence="4" type="ORF">L2725_15970</name>
</gene>
<dbReference type="RefSeq" id="WP_249249837.1">
    <property type="nucleotide sequence ID" value="NZ_JAKIKT010000006.1"/>
</dbReference>
<reference evidence="4 5" key="1">
    <citation type="submission" date="2022-01" db="EMBL/GenBank/DDBJ databases">
        <title>Whole genome-based taxonomy of the Shewanellaceae.</title>
        <authorList>
            <person name="Martin-Rodriguez A.J."/>
        </authorList>
    </citation>
    <scope>NUCLEOTIDE SEQUENCE [LARGE SCALE GENOMIC DNA]</scope>
    <source>
        <strain evidence="4 5">DSM 21332</strain>
    </source>
</reference>
<dbReference type="EMBL" id="JAKIKT010000006">
    <property type="protein sequence ID" value="MCL2915258.1"/>
    <property type="molecule type" value="Genomic_DNA"/>
</dbReference>